<feature type="transmembrane region" description="Helical" evidence="7">
    <location>
        <begin position="150"/>
        <end position="169"/>
    </location>
</feature>
<dbReference type="PANTHER" id="PTHR30151:SF20">
    <property type="entry name" value="ABC TRANSPORTER PERMEASE PROTEIN HI_0355-RELATED"/>
    <property type="match status" value="1"/>
</dbReference>
<feature type="transmembrane region" description="Helical" evidence="7">
    <location>
        <begin position="202"/>
        <end position="224"/>
    </location>
</feature>
<feature type="transmembrane region" description="Helical" evidence="7">
    <location>
        <begin position="244"/>
        <end position="264"/>
    </location>
</feature>
<dbReference type="Pfam" id="PF00528">
    <property type="entry name" value="BPD_transp_1"/>
    <property type="match status" value="1"/>
</dbReference>
<keyword evidence="6 7" id="KW-0472">Membrane</keyword>
<dbReference type="Gene3D" id="1.10.3720.10">
    <property type="entry name" value="MetI-like"/>
    <property type="match status" value="1"/>
</dbReference>
<dbReference type="InterPro" id="IPR000515">
    <property type="entry name" value="MetI-like"/>
</dbReference>
<feature type="transmembrane region" description="Helical" evidence="7">
    <location>
        <begin position="122"/>
        <end position="144"/>
    </location>
</feature>
<dbReference type="EMBL" id="UIGB01000001">
    <property type="protein sequence ID" value="SUU86439.1"/>
    <property type="molecule type" value="Genomic_DNA"/>
</dbReference>
<dbReference type="SUPFAM" id="SSF161098">
    <property type="entry name" value="MetI-like"/>
    <property type="match status" value="1"/>
</dbReference>
<dbReference type="GO" id="GO:0005886">
    <property type="term" value="C:plasma membrane"/>
    <property type="evidence" value="ECO:0007669"/>
    <property type="project" value="UniProtKB-SubCell"/>
</dbReference>
<dbReference type="PANTHER" id="PTHR30151">
    <property type="entry name" value="ALKANE SULFONATE ABC TRANSPORTER-RELATED, MEMBRANE SUBUNIT"/>
    <property type="match status" value="1"/>
</dbReference>
<comment type="similarity">
    <text evidence="7">Belongs to the binding-protein-dependent transport system permease family.</text>
</comment>
<evidence type="ECO:0000256" key="4">
    <source>
        <dbReference type="ARBA" id="ARBA00022692"/>
    </source>
</evidence>
<evidence type="ECO:0000313" key="9">
    <source>
        <dbReference type="EMBL" id="SUU86439.1"/>
    </source>
</evidence>
<dbReference type="AlphaFoldDB" id="A0A380WCP8"/>
<dbReference type="CDD" id="cd06261">
    <property type="entry name" value="TM_PBP2"/>
    <property type="match status" value="1"/>
</dbReference>
<evidence type="ECO:0000313" key="10">
    <source>
        <dbReference type="Proteomes" id="UP000254343"/>
    </source>
</evidence>
<gene>
    <name evidence="9" type="primary">ssuC_7</name>
    <name evidence="9" type="ORF">NCTC12722_03665</name>
</gene>
<evidence type="ECO:0000256" key="7">
    <source>
        <dbReference type="RuleBase" id="RU363032"/>
    </source>
</evidence>
<dbReference type="RefSeq" id="WP_002717262.1">
    <property type="nucleotide sequence ID" value="NZ_UFSI01000001.1"/>
</dbReference>
<feature type="transmembrane region" description="Helical" evidence="7">
    <location>
        <begin position="92"/>
        <end position="110"/>
    </location>
</feature>
<keyword evidence="4 7" id="KW-0812">Transmembrane</keyword>
<protein>
    <submittedName>
        <fullName evidence="9">Aliphatic sulfonates transport permease protein ssuC</fullName>
    </submittedName>
</protein>
<comment type="subcellular location">
    <subcellularLocation>
        <location evidence="1 7">Cell membrane</location>
        <topology evidence="1 7">Multi-pass membrane protein</topology>
    </subcellularLocation>
</comment>
<evidence type="ECO:0000256" key="3">
    <source>
        <dbReference type="ARBA" id="ARBA00022475"/>
    </source>
</evidence>
<organism evidence="9 10">
    <name type="scientific">Afipia felis</name>
    <name type="common">Cat scratch disease bacillus</name>
    <dbReference type="NCBI Taxonomy" id="1035"/>
    <lineage>
        <taxon>Bacteria</taxon>
        <taxon>Pseudomonadati</taxon>
        <taxon>Pseudomonadota</taxon>
        <taxon>Alphaproteobacteria</taxon>
        <taxon>Hyphomicrobiales</taxon>
        <taxon>Nitrobacteraceae</taxon>
        <taxon>Afipia</taxon>
    </lineage>
</organism>
<evidence type="ECO:0000256" key="5">
    <source>
        <dbReference type="ARBA" id="ARBA00022989"/>
    </source>
</evidence>
<dbReference type="PROSITE" id="PS50928">
    <property type="entry name" value="ABC_TM1"/>
    <property type="match status" value="1"/>
</dbReference>
<dbReference type="Proteomes" id="UP000254343">
    <property type="component" value="Unassembled WGS sequence"/>
</dbReference>
<evidence type="ECO:0000256" key="2">
    <source>
        <dbReference type="ARBA" id="ARBA00022448"/>
    </source>
</evidence>
<dbReference type="InterPro" id="IPR035906">
    <property type="entry name" value="MetI-like_sf"/>
</dbReference>
<evidence type="ECO:0000259" key="8">
    <source>
        <dbReference type="PROSITE" id="PS50928"/>
    </source>
</evidence>
<sequence>MTDTSPANGKIAGPVIASGRASVRRRAIPGGDYLISFSTFLILLAAWEASVRVFRVPEFILPPPSAIIVSLYYGLKSGLFIEHFLVTAFQTLTGFLLAAFFGIGLGALVAQFRIVERTVYPWLVALQTLPKIAIAPLIIIWAGYGIQSKVIIVALVALFPILVNTIVGLKSCDQGKLDLMRSLGATPWETFRLVRLPNALPFIFAGLNVAIVLAILGSIVGEFVGSKAGLGNLILEANFQFNVAQMFAILVILGVFGVALSMIVRFIQGRLLFWNAGFSQSI</sequence>
<keyword evidence="2 7" id="KW-0813">Transport</keyword>
<proteinExistence type="inferred from homology"/>
<accession>A0A380WCP8</accession>
<reference evidence="9 10" key="1">
    <citation type="submission" date="2018-06" db="EMBL/GenBank/DDBJ databases">
        <authorList>
            <consortium name="Pathogen Informatics"/>
            <person name="Doyle S."/>
        </authorList>
    </citation>
    <scope>NUCLEOTIDE SEQUENCE [LARGE SCALE GENOMIC DNA]</scope>
    <source>
        <strain evidence="9 10">NCTC12722</strain>
    </source>
</reference>
<keyword evidence="3" id="KW-1003">Cell membrane</keyword>
<feature type="transmembrane region" description="Helical" evidence="7">
    <location>
        <begin position="33"/>
        <end position="54"/>
    </location>
</feature>
<keyword evidence="5 7" id="KW-1133">Transmembrane helix</keyword>
<dbReference type="GO" id="GO:0055085">
    <property type="term" value="P:transmembrane transport"/>
    <property type="evidence" value="ECO:0007669"/>
    <property type="project" value="InterPro"/>
</dbReference>
<feature type="domain" description="ABC transmembrane type-1" evidence="8">
    <location>
        <begin position="84"/>
        <end position="268"/>
    </location>
</feature>
<evidence type="ECO:0000256" key="6">
    <source>
        <dbReference type="ARBA" id="ARBA00023136"/>
    </source>
</evidence>
<name>A0A380WCP8_AFIFE</name>
<evidence type="ECO:0000256" key="1">
    <source>
        <dbReference type="ARBA" id="ARBA00004651"/>
    </source>
</evidence>